<dbReference type="AlphaFoldDB" id="A0A7X1B1C8"/>
<feature type="region of interest" description="Disordered" evidence="1">
    <location>
        <begin position="401"/>
        <end position="430"/>
    </location>
</feature>
<keyword evidence="2" id="KW-0732">Signal</keyword>
<feature type="signal peptide" evidence="2">
    <location>
        <begin position="1"/>
        <end position="24"/>
    </location>
</feature>
<evidence type="ECO:0000256" key="1">
    <source>
        <dbReference type="SAM" id="MobiDB-lite"/>
    </source>
</evidence>
<dbReference type="InterPro" id="IPR011050">
    <property type="entry name" value="Pectin_lyase_fold/virulence"/>
</dbReference>
<gene>
    <name evidence="3" type="ORF">H5P30_18690</name>
</gene>
<dbReference type="RefSeq" id="WP_185694429.1">
    <property type="nucleotide sequence ID" value="NZ_JACHVA010000133.1"/>
</dbReference>
<proteinExistence type="predicted"/>
<dbReference type="InterPro" id="IPR006626">
    <property type="entry name" value="PbH1"/>
</dbReference>
<dbReference type="InterPro" id="IPR012334">
    <property type="entry name" value="Pectin_lyas_fold"/>
</dbReference>
<evidence type="ECO:0000256" key="2">
    <source>
        <dbReference type="SAM" id="SignalP"/>
    </source>
</evidence>
<dbReference type="SUPFAM" id="SSF49785">
    <property type="entry name" value="Galactose-binding domain-like"/>
    <property type="match status" value="1"/>
</dbReference>
<sequence>MTPTLAQTLWRSMALLFLASNLYSANLLQNGDFSSWSEGRPADWNVRSPQQFSQMDGGGMQVKVVKATGRLGEVLQRVSLTPEARYRVTADIRADKKDLAFIQVKLYRDGKEMSRSNTKKNKGSDWNSVTKVFQSSGADHAEILLRWKQSEDVLNKIAAFRNVVLEELPPVIYEGAEVGPRAVPTFHSVGLYWKPTGGTANRSVEVEYRKKGESEWMQALPLWFDTTHHTGSAEEHFAEYRGSIVYLDSGTEYEARLQLQGGIERTIDFATLSEDFRIARTVKLPSTYDGTYVIDEGGSEEDGYVLYEPEDGSEVFWDANNQAEANLRVDASWVIVRGLNLTGAIRHGIVLSDVQHVVIEDCDLSNWGKTGPDGQAENINSAIYSNSKVLESIIIQNNEIHHPRSDSNSWQEKRPGTGSRHPQGPQGITLRHGQGHYIVRYNRFYSDMEHMFNDSMGEFSNSSYGGFPNRDSDVYGNFVSHCWDDGVEIEGANMNVRVWDNYIDTTYGAIGSASTSLGPVYYFRNVYGVSQKHHGTDPNDYRGHYLVKIGNENPKFTKGKIFVFHNTVLQPPPFEGFSDPSSGAQSGIVFTSPKKLQENITSRNNIFQMRKETDWAVKDTQLTPSNDYDYDLYTGQLMVRAGAEENGIHTDPVYDRSTDGRLWLRPGTAGFDQGERIPNFNDDFVGEGPDIGAVETGSLIEKPMTWPEFPENYHPQD</sequence>
<evidence type="ECO:0000313" key="4">
    <source>
        <dbReference type="Proteomes" id="UP000525652"/>
    </source>
</evidence>
<dbReference type="InterPro" id="IPR008979">
    <property type="entry name" value="Galactose-bd-like_sf"/>
</dbReference>
<comment type="caution">
    <text evidence="3">The sequence shown here is derived from an EMBL/GenBank/DDBJ whole genome shotgun (WGS) entry which is preliminary data.</text>
</comment>
<dbReference type="Proteomes" id="UP000525652">
    <property type="component" value="Unassembled WGS sequence"/>
</dbReference>
<organism evidence="3 4">
    <name type="scientific">Puniceicoccus vermicola</name>
    <dbReference type="NCBI Taxonomy" id="388746"/>
    <lineage>
        <taxon>Bacteria</taxon>
        <taxon>Pseudomonadati</taxon>
        <taxon>Verrucomicrobiota</taxon>
        <taxon>Opitutia</taxon>
        <taxon>Puniceicoccales</taxon>
        <taxon>Puniceicoccaceae</taxon>
        <taxon>Puniceicoccus</taxon>
    </lineage>
</organism>
<dbReference type="Gene3D" id="2.160.20.10">
    <property type="entry name" value="Single-stranded right-handed beta-helix, Pectin lyase-like"/>
    <property type="match status" value="1"/>
</dbReference>
<dbReference type="SMART" id="SM00710">
    <property type="entry name" value="PbH1"/>
    <property type="match status" value="4"/>
</dbReference>
<protein>
    <submittedName>
        <fullName evidence="3">Right-handed parallel beta-helix repeat-containing protein</fullName>
    </submittedName>
</protein>
<dbReference type="SUPFAM" id="SSF51126">
    <property type="entry name" value="Pectin lyase-like"/>
    <property type="match status" value="1"/>
</dbReference>
<dbReference type="EMBL" id="JACHVA010000133">
    <property type="protein sequence ID" value="MBC2603811.1"/>
    <property type="molecule type" value="Genomic_DNA"/>
</dbReference>
<feature type="chain" id="PRO_5030944498" evidence="2">
    <location>
        <begin position="25"/>
        <end position="717"/>
    </location>
</feature>
<name>A0A7X1B1C8_9BACT</name>
<feature type="compositionally biased region" description="Basic and acidic residues" evidence="1">
    <location>
        <begin position="401"/>
        <end position="415"/>
    </location>
</feature>
<evidence type="ECO:0000313" key="3">
    <source>
        <dbReference type="EMBL" id="MBC2603811.1"/>
    </source>
</evidence>
<accession>A0A7X1B1C8</accession>
<keyword evidence="4" id="KW-1185">Reference proteome</keyword>
<reference evidence="3 4" key="1">
    <citation type="submission" date="2020-07" db="EMBL/GenBank/DDBJ databases">
        <authorList>
            <person name="Feng X."/>
        </authorList>
    </citation>
    <scope>NUCLEOTIDE SEQUENCE [LARGE SCALE GENOMIC DNA]</scope>
    <source>
        <strain evidence="3 4">JCM14086</strain>
    </source>
</reference>
<dbReference type="Gene3D" id="2.60.120.260">
    <property type="entry name" value="Galactose-binding domain-like"/>
    <property type="match status" value="1"/>
</dbReference>